<feature type="chain" id="PRO_5017734094" evidence="1">
    <location>
        <begin position="23"/>
        <end position="117"/>
    </location>
</feature>
<reference evidence="2 3" key="1">
    <citation type="journal article" date="2018" name="IMA Fungus">
        <title>IMA Genome-F 9: Draft genome sequence of Annulohypoxylon stygium, Aspergillus mulundensis, Berkeleyomyces basicola (syn. Thielaviopsis basicola), Ceratocystis smalleyi, two Cercospora beticola strains, Coleophoma cylindrospora, Fusarium fracticaudum, Phialophora cf. hyalina, and Morchella septimelata.</title>
        <authorList>
            <person name="Wingfield B.D."/>
            <person name="Bills G.F."/>
            <person name="Dong Y."/>
            <person name="Huang W."/>
            <person name="Nel W.J."/>
            <person name="Swalarsk-Parry B.S."/>
            <person name="Vaghefi N."/>
            <person name="Wilken P.M."/>
            <person name="An Z."/>
            <person name="de Beer Z.W."/>
            <person name="De Vos L."/>
            <person name="Chen L."/>
            <person name="Duong T.A."/>
            <person name="Gao Y."/>
            <person name="Hammerbacher A."/>
            <person name="Kikkert J.R."/>
            <person name="Li Y."/>
            <person name="Li H."/>
            <person name="Li K."/>
            <person name="Li Q."/>
            <person name="Liu X."/>
            <person name="Ma X."/>
            <person name="Naidoo K."/>
            <person name="Pethybridge S.J."/>
            <person name="Sun J."/>
            <person name="Steenkamp E.T."/>
            <person name="van der Nest M.A."/>
            <person name="van Wyk S."/>
            <person name="Wingfield M.J."/>
            <person name="Xiong C."/>
            <person name="Yue Q."/>
            <person name="Zhang X."/>
        </authorList>
    </citation>
    <scope>NUCLEOTIDE SEQUENCE [LARGE SCALE GENOMIC DNA]</scope>
    <source>
        <strain evidence="2 3">DSM 5745</strain>
    </source>
</reference>
<organism evidence="2 3">
    <name type="scientific">Aspergillus mulundensis</name>
    <dbReference type="NCBI Taxonomy" id="1810919"/>
    <lineage>
        <taxon>Eukaryota</taxon>
        <taxon>Fungi</taxon>
        <taxon>Dikarya</taxon>
        <taxon>Ascomycota</taxon>
        <taxon>Pezizomycotina</taxon>
        <taxon>Eurotiomycetes</taxon>
        <taxon>Eurotiomycetidae</taxon>
        <taxon>Eurotiales</taxon>
        <taxon>Aspergillaceae</taxon>
        <taxon>Aspergillus</taxon>
        <taxon>Aspergillus subgen. Nidulantes</taxon>
    </lineage>
</organism>
<evidence type="ECO:0000313" key="3">
    <source>
        <dbReference type="Proteomes" id="UP000256690"/>
    </source>
</evidence>
<evidence type="ECO:0000256" key="1">
    <source>
        <dbReference type="SAM" id="SignalP"/>
    </source>
</evidence>
<name>A0A3D8QVR0_9EURO</name>
<keyword evidence="1" id="KW-0732">Signal</keyword>
<dbReference type="Proteomes" id="UP000256690">
    <property type="component" value="Unassembled WGS sequence"/>
</dbReference>
<sequence>MRFTPLFTIAAPALLIAGAAIAHAPIPADTLETLIKNLNQPDALDAFKAVLNGEVPPFLDTREFEELARRQECCEYGICCNIETCQEDGSSCLQMCFGYQSPWQQLGCIAGCATTCG</sequence>
<dbReference type="EMBL" id="PVWQ01000013">
    <property type="protein sequence ID" value="RDW65852.1"/>
    <property type="molecule type" value="Genomic_DNA"/>
</dbReference>
<feature type="signal peptide" evidence="1">
    <location>
        <begin position="1"/>
        <end position="22"/>
    </location>
</feature>
<dbReference type="RefSeq" id="XP_026599955.1">
    <property type="nucleotide sequence ID" value="XM_026751607.1"/>
</dbReference>
<comment type="caution">
    <text evidence="2">The sequence shown here is derived from an EMBL/GenBank/DDBJ whole genome shotgun (WGS) entry which is preliminary data.</text>
</comment>
<gene>
    <name evidence="2" type="ORF">DSM5745_09591</name>
</gene>
<keyword evidence="3" id="KW-1185">Reference proteome</keyword>
<accession>A0A3D8QVR0</accession>
<proteinExistence type="predicted"/>
<protein>
    <submittedName>
        <fullName evidence="2">Uncharacterized protein</fullName>
    </submittedName>
</protein>
<evidence type="ECO:0000313" key="2">
    <source>
        <dbReference type="EMBL" id="RDW65852.1"/>
    </source>
</evidence>
<dbReference type="AlphaFoldDB" id="A0A3D8QVR0"/>
<dbReference type="OrthoDB" id="10382972at2759"/>
<dbReference type="GeneID" id="38119961"/>